<dbReference type="Gene3D" id="2.60.120.10">
    <property type="entry name" value="Jelly Rolls"/>
    <property type="match status" value="2"/>
</dbReference>
<evidence type="ECO:0000313" key="2">
    <source>
        <dbReference type="EMBL" id="BBI20617.1"/>
    </source>
</evidence>
<protein>
    <recommendedName>
        <fullName evidence="4">DUF4437 domain-containing protein</fullName>
    </recommendedName>
</protein>
<keyword evidence="3" id="KW-1185">Reference proteome</keyword>
<sequence>MRLLTYWTAAMISGLLFVPPTIARAETRYEVVPYDDIDWGALNPARGDESPRAGDLWGDRTGESATGFLVRFDQGFSSPPHIHNVTYRGVVIRGEVHNDDPDAAPLWLPAESYWVQPAGEVHITAARASFNLAYIEIDSGPYLVEPGSEAFDNGERPINVAPSNFVWLDGDDVEFLPAGNGTGAEMAFLWQDAENGERGMLLRLAAGYRGEIATAPGHLRAVVASGSIDYTSGDAGIAQPLGAGSYFGSAGKAVHKIGCDTKSECTVYLRSDAPFTLSNREGVRQW</sequence>
<dbReference type="InterPro" id="IPR014710">
    <property type="entry name" value="RmlC-like_jellyroll"/>
</dbReference>
<feature type="signal peptide" evidence="1">
    <location>
        <begin position="1"/>
        <end position="25"/>
    </location>
</feature>
<dbReference type="CDD" id="cd06989">
    <property type="entry name" value="cupin_DRT102"/>
    <property type="match status" value="1"/>
</dbReference>
<dbReference type="InterPro" id="IPR028013">
    <property type="entry name" value="DUF4437"/>
</dbReference>
<dbReference type="RefSeq" id="WP_130586413.1">
    <property type="nucleotide sequence ID" value="NZ_AP019389.1"/>
</dbReference>
<dbReference type="Proteomes" id="UP000290057">
    <property type="component" value="Chromosome"/>
</dbReference>
<accession>A0A3T1CI12</accession>
<feature type="chain" id="PRO_5019342734" description="DUF4437 domain-containing protein" evidence="1">
    <location>
        <begin position="26"/>
        <end position="286"/>
    </location>
</feature>
<evidence type="ECO:0008006" key="4">
    <source>
        <dbReference type="Google" id="ProtNLM"/>
    </source>
</evidence>
<dbReference type="SUPFAM" id="SSF51182">
    <property type="entry name" value="RmlC-like cupins"/>
    <property type="match status" value="2"/>
</dbReference>
<dbReference type="Pfam" id="PF14499">
    <property type="entry name" value="DUF4437"/>
    <property type="match status" value="1"/>
</dbReference>
<organism evidence="2 3">
    <name type="scientific">Qipengyuania flava</name>
    <dbReference type="NCBI Taxonomy" id="192812"/>
    <lineage>
        <taxon>Bacteria</taxon>
        <taxon>Pseudomonadati</taxon>
        <taxon>Pseudomonadota</taxon>
        <taxon>Alphaproteobacteria</taxon>
        <taxon>Sphingomonadales</taxon>
        <taxon>Erythrobacteraceae</taxon>
        <taxon>Qipengyuania</taxon>
    </lineage>
</organism>
<gene>
    <name evidence="2" type="ORF">EKJ_14640</name>
</gene>
<name>A0A3T1CI12_9SPHN</name>
<dbReference type="InterPro" id="IPR011051">
    <property type="entry name" value="RmlC_Cupin_sf"/>
</dbReference>
<keyword evidence="1" id="KW-0732">Signal</keyword>
<evidence type="ECO:0000256" key="1">
    <source>
        <dbReference type="SAM" id="SignalP"/>
    </source>
</evidence>
<evidence type="ECO:0000313" key="3">
    <source>
        <dbReference type="Proteomes" id="UP000290057"/>
    </source>
</evidence>
<reference evidence="2 3" key="1">
    <citation type="submission" date="2019-01" db="EMBL/GenBank/DDBJ databases">
        <title>Complete genome sequence of Erythrobacter flavus KJ5.</title>
        <authorList>
            <person name="Kanesaki Y."/>
            <person name="Brotosudarmo T."/>
            <person name="Moriuchi R."/>
            <person name="Awai K."/>
        </authorList>
    </citation>
    <scope>NUCLEOTIDE SEQUENCE [LARGE SCALE GENOMIC DNA]</scope>
    <source>
        <strain evidence="2 3">KJ5</strain>
    </source>
</reference>
<dbReference type="EMBL" id="AP019389">
    <property type="protein sequence ID" value="BBI20617.1"/>
    <property type="molecule type" value="Genomic_DNA"/>
</dbReference>
<dbReference type="AlphaFoldDB" id="A0A3T1CI12"/>
<proteinExistence type="predicted"/>